<feature type="region of interest" description="Disordered" evidence="1">
    <location>
        <begin position="326"/>
        <end position="372"/>
    </location>
</feature>
<feature type="compositionally biased region" description="Polar residues" evidence="1">
    <location>
        <begin position="477"/>
        <end position="518"/>
    </location>
</feature>
<dbReference type="OrthoDB" id="6513158at2759"/>
<dbReference type="Pfam" id="PF00651">
    <property type="entry name" value="BTB"/>
    <property type="match status" value="1"/>
</dbReference>
<evidence type="ECO:0000259" key="2">
    <source>
        <dbReference type="PROSITE" id="PS50097"/>
    </source>
</evidence>
<dbReference type="SMART" id="SM00225">
    <property type="entry name" value="BTB"/>
    <property type="match status" value="1"/>
</dbReference>
<reference evidence="3" key="2">
    <citation type="submission" date="2015-06" db="UniProtKB">
        <authorList>
            <consortium name="EnsemblMetazoa"/>
        </authorList>
    </citation>
    <scope>IDENTIFICATION</scope>
</reference>
<feature type="compositionally biased region" description="Basic and acidic residues" evidence="1">
    <location>
        <begin position="608"/>
        <end position="626"/>
    </location>
</feature>
<dbReference type="Pfam" id="PF26017">
    <property type="entry name" value="BACK_BTBD8"/>
    <property type="match status" value="1"/>
</dbReference>
<feature type="region of interest" description="Disordered" evidence="1">
    <location>
        <begin position="1075"/>
        <end position="1169"/>
    </location>
</feature>
<evidence type="ECO:0000313" key="4">
    <source>
        <dbReference type="Proteomes" id="UP000015104"/>
    </source>
</evidence>
<name>T1KBC4_TETUR</name>
<dbReference type="InterPro" id="IPR011333">
    <property type="entry name" value="SKP1/BTB/POZ_sf"/>
</dbReference>
<dbReference type="InterPro" id="IPR000210">
    <property type="entry name" value="BTB/POZ_dom"/>
</dbReference>
<feature type="compositionally biased region" description="Low complexity" evidence="1">
    <location>
        <begin position="989"/>
        <end position="999"/>
    </location>
</feature>
<proteinExistence type="predicted"/>
<feature type="compositionally biased region" description="Low complexity" evidence="1">
    <location>
        <begin position="1143"/>
        <end position="1169"/>
    </location>
</feature>
<feature type="region of interest" description="Disordered" evidence="1">
    <location>
        <begin position="989"/>
        <end position="1042"/>
    </location>
</feature>
<dbReference type="AlphaFoldDB" id="T1KBC4"/>
<sequence>MAFSVSSSAHHQSIKASPRKRTALSSVSSIVNDAFQAKCVKELNKLRSNCRKTLQQDLTRLLDKETFADTFIEGDTFRKPCHSCLLASRVPTFYLLLINHFDFTSSKHSKRGFNTYRLPSTIDCKEITDFLQKVYCHEDICFDESLIVDKLRAHISITMTSESGIDKKSVSSVDEDNLSNGLIKEDSLEDFVRACNGGFDKDSLKPSDSLELVTDSLNNASISSEDNKNERHSTDYEDSLAAGQKDEGLTSSESSQMVRSGTYDMLTSIQLEDHILKNLDDDDGEEKNNEKDSNHCESQILIGNQAFQGEKSSSETNLRHRLDSLELNLNSTKEESTKDSLDDDNDEAATDADVATPVAEVPESLTTQSKVSRSQSSSLFQFFVDMDSMSRSTPNCDSSRDTKKEEINMTSSGFMFIDLNSVGPEEEQKSRTIERDKNKVKDKRVPKIDPADGEEIKSSSSLSMRHGSTLEARSRTNRGCESNDENNSGRISNNTNSRRSVNYRKQASSSSVLGNNRHSFNKSRPKNINRQSTSPMSSMDSGMLSSINSECTHGDDEDWLLSIKTHSQVKKGASLWRNETQEDQQSTPSMNHAAQHRKNTSEVNMFINKDDKHSRPSGSRDDEHRRTINSCSKLGEDLLQMYYNGINADITIKAENRTLKAHKCILVARSPYFSAMFSGEWRDSKTTNITLQGFSYITVHFALCHIYSGGLNIPTDDNFNLAELALLSNLLALDTLRDVVIYELEKTYCHFFHKPCSECTVGVVDCLIVSSECGFSTLHQKCLTWSGKHFARLWPTRSFACLPNSLLDSCFQSTIHSMTPKSIIEIVLHCDRLTKTTPKVKWAEPIFSLIGRLIEQCVNFVAGNYDLIVASESFISLGRANSWNISALEETFLAAMNNMTPEIACKTLVKLNNIISIAENEEAFGYGPYAESYVALVRKMYRHCERFLVNNVNVAVTVPSWSLLPAEVQQKIKDSAIIVFEFDKPLAPRPQLSSSQLQSLRKKRSPENSDPSKSSSTSNKSVHKSKQRSNETRNKMSLTRSATDHIYDEVSFEPGEFESGATSLPLATMHDRYRSHRIGRRSRDGQESNVDPHSDRRSDDMCEDLGEISSSTNEKYQDQEMSRKKQDKNRRSPQSTSALYNNSFRPSSRTRTSSSSSATRTLTSRPPFK</sequence>
<feature type="compositionally biased region" description="Basic and acidic residues" evidence="1">
    <location>
        <begin position="1081"/>
        <end position="1100"/>
    </location>
</feature>
<dbReference type="EMBL" id="CAEY01001946">
    <property type="status" value="NOT_ANNOTATED_CDS"/>
    <property type="molecule type" value="Genomic_DNA"/>
</dbReference>
<dbReference type="CDD" id="cd18490">
    <property type="entry name" value="BACK_BTBD8"/>
    <property type="match status" value="1"/>
</dbReference>
<keyword evidence="4" id="KW-1185">Reference proteome</keyword>
<protein>
    <recommendedName>
        <fullName evidence="2">BTB domain-containing protein</fullName>
    </recommendedName>
</protein>
<gene>
    <name evidence="3" type="primary">107362513</name>
</gene>
<organism evidence="3 4">
    <name type="scientific">Tetranychus urticae</name>
    <name type="common">Two-spotted spider mite</name>
    <dbReference type="NCBI Taxonomy" id="32264"/>
    <lineage>
        <taxon>Eukaryota</taxon>
        <taxon>Metazoa</taxon>
        <taxon>Ecdysozoa</taxon>
        <taxon>Arthropoda</taxon>
        <taxon>Chelicerata</taxon>
        <taxon>Arachnida</taxon>
        <taxon>Acari</taxon>
        <taxon>Acariformes</taxon>
        <taxon>Trombidiformes</taxon>
        <taxon>Prostigmata</taxon>
        <taxon>Eleutherengona</taxon>
        <taxon>Raphignathae</taxon>
        <taxon>Tetranychoidea</taxon>
        <taxon>Tetranychidae</taxon>
        <taxon>Tetranychus</taxon>
    </lineage>
</organism>
<dbReference type="HOGENOM" id="CLU_274336_0_0_1"/>
<feature type="compositionally biased region" description="Polar residues" evidence="1">
    <location>
        <begin position="583"/>
        <end position="592"/>
    </location>
</feature>
<evidence type="ECO:0000313" key="3">
    <source>
        <dbReference type="EnsemblMetazoa" id="tetur08g03590.1"/>
    </source>
</evidence>
<dbReference type="eggNOG" id="ENOG502QUK4">
    <property type="taxonomic scope" value="Eukaryota"/>
</dbReference>
<reference evidence="4" key="1">
    <citation type="submission" date="2011-08" db="EMBL/GenBank/DDBJ databases">
        <authorList>
            <person name="Rombauts S."/>
        </authorList>
    </citation>
    <scope>NUCLEOTIDE SEQUENCE</scope>
    <source>
        <strain evidence="4">London</strain>
    </source>
</reference>
<feature type="domain" description="BTB" evidence="2">
    <location>
        <begin position="648"/>
        <end position="715"/>
    </location>
</feature>
<feature type="compositionally biased region" description="Low complexity" evidence="1">
    <location>
        <begin position="1009"/>
        <end position="1020"/>
    </location>
</feature>
<feature type="compositionally biased region" description="Basic and acidic residues" evidence="1">
    <location>
        <begin position="225"/>
        <end position="235"/>
    </location>
</feature>
<dbReference type="Gene3D" id="3.30.710.10">
    <property type="entry name" value="Potassium Channel Kv1.1, Chain A"/>
    <property type="match status" value="2"/>
</dbReference>
<evidence type="ECO:0000256" key="1">
    <source>
        <dbReference type="SAM" id="MobiDB-lite"/>
    </source>
</evidence>
<dbReference type="EnsemblMetazoa" id="tetur08g03590.1">
    <property type="protein sequence ID" value="tetur08g03590.1"/>
    <property type="gene ID" value="tetur08g03590"/>
</dbReference>
<dbReference type="InterPro" id="IPR043225">
    <property type="entry name" value="BACK_BTBD8"/>
</dbReference>
<dbReference type="CDD" id="cd18286">
    <property type="entry name" value="BTB2_POZ_BTBD8"/>
    <property type="match status" value="1"/>
</dbReference>
<dbReference type="OMA" id="CHEDICF"/>
<feature type="compositionally biased region" description="Basic and acidic residues" evidence="1">
    <location>
        <begin position="426"/>
        <end position="457"/>
    </location>
</feature>
<accession>T1KBC4</accession>
<dbReference type="Proteomes" id="UP000015104">
    <property type="component" value="Unassembled WGS sequence"/>
</dbReference>
<dbReference type="PANTHER" id="PTHR22427">
    <property type="entry name" value="GH15728P"/>
    <property type="match status" value="1"/>
</dbReference>
<feature type="region of interest" description="Disordered" evidence="1">
    <location>
        <begin position="418"/>
        <end position="543"/>
    </location>
</feature>
<feature type="compositionally biased region" description="Low complexity" evidence="1">
    <location>
        <begin position="351"/>
        <end position="372"/>
    </location>
</feature>
<feature type="compositionally biased region" description="Acidic residues" evidence="1">
    <location>
        <begin position="341"/>
        <end position="350"/>
    </location>
</feature>
<dbReference type="PROSITE" id="PS50097">
    <property type="entry name" value="BTB"/>
    <property type="match status" value="1"/>
</dbReference>
<feature type="region of interest" description="Disordered" evidence="1">
    <location>
        <begin position="221"/>
        <end position="258"/>
    </location>
</feature>
<dbReference type="SUPFAM" id="SSF54695">
    <property type="entry name" value="POZ domain"/>
    <property type="match status" value="2"/>
</dbReference>
<feature type="compositionally biased region" description="Polar residues" evidence="1">
    <location>
        <begin position="528"/>
        <end position="543"/>
    </location>
</feature>
<feature type="compositionally biased region" description="Basic and acidic residues" evidence="1">
    <location>
        <begin position="1115"/>
        <end position="1124"/>
    </location>
</feature>
<feature type="compositionally biased region" description="Polar residues" evidence="1">
    <location>
        <begin position="249"/>
        <end position="258"/>
    </location>
</feature>
<dbReference type="KEGG" id="tut:107362513"/>
<feature type="region of interest" description="Disordered" evidence="1">
    <location>
        <begin position="577"/>
        <end position="626"/>
    </location>
</feature>
<feature type="compositionally biased region" description="Polar residues" evidence="1">
    <location>
        <begin position="1132"/>
        <end position="1142"/>
    </location>
</feature>
<dbReference type="PANTHER" id="PTHR22427:SF7">
    <property type="entry name" value="GH15728P"/>
    <property type="match status" value="1"/>
</dbReference>